<evidence type="ECO:0000256" key="3">
    <source>
        <dbReference type="ARBA" id="ARBA00022692"/>
    </source>
</evidence>
<feature type="transmembrane region" description="Helical" evidence="6">
    <location>
        <begin position="450"/>
        <end position="473"/>
    </location>
</feature>
<dbReference type="NCBIfam" id="TIGR00360">
    <property type="entry name" value="ComEC_N-term"/>
    <property type="match status" value="1"/>
</dbReference>
<keyword evidence="3 6" id="KW-0812">Transmembrane</keyword>
<feature type="domain" description="DUF4131" evidence="8">
    <location>
        <begin position="52"/>
        <end position="188"/>
    </location>
</feature>
<evidence type="ECO:0000259" key="8">
    <source>
        <dbReference type="Pfam" id="PF13567"/>
    </source>
</evidence>
<feature type="transmembrane region" description="Helical" evidence="6">
    <location>
        <begin position="384"/>
        <end position="409"/>
    </location>
</feature>
<dbReference type="PANTHER" id="PTHR30619">
    <property type="entry name" value="DNA INTERNALIZATION/COMPETENCE PROTEIN COMEC/REC2"/>
    <property type="match status" value="1"/>
</dbReference>
<feature type="transmembrane region" description="Helical" evidence="6">
    <location>
        <begin position="255"/>
        <end position="276"/>
    </location>
</feature>
<proteinExistence type="predicted"/>
<dbReference type="InterPro" id="IPR025405">
    <property type="entry name" value="DUF4131"/>
</dbReference>
<dbReference type="InterPro" id="IPR004477">
    <property type="entry name" value="ComEC_N"/>
</dbReference>
<feature type="transmembrane region" description="Helical" evidence="6">
    <location>
        <begin position="288"/>
        <end position="309"/>
    </location>
</feature>
<evidence type="ECO:0000313" key="9">
    <source>
        <dbReference type="EMBL" id="PIR44659.1"/>
    </source>
</evidence>
<evidence type="ECO:0000256" key="6">
    <source>
        <dbReference type="SAM" id="Phobius"/>
    </source>
</evidence>
<name>A0A2H0RDP4_9BACT</name>
<evidence type="ECO:0000256" key="2">
    <source>
        <dbReference type="ARBA" id="ARBA00022475"/>
    </source>
</evidence>
<comment type="caution">
    <text evidence="9">The sequence shown here is derived from an EMBL/GenBank/DDBJ whole genome shotgun (WGS) entry which is preliminary data.</text>
</comment>
<feature type="domain" description="ComEC/Rec2-related protein" evidence="7">
    <location>
        <begin position="234"/>
        <end position="500"/>
    </location>
</feature>
<comment type="subcellular location">
    <subcellularLocation>
        <location evidence="1">Cell membrane</location>
        <topology evidence="1">Multi-pass membrane protein</topology>
    </subcellularLocation>
</comment>
<dbReference type="EMBL" id="PCYI01000024">
    <property type="protein sequence ID" value="PIR44659.1"/>
    <property type="molecule type" value="Genomic_DNA"/>
</dbReference>
<dbReference type="PANTHER" id="PTHR30619:SF1">
    <property type="entry name" value="RECOMBINATION PROTEIN 2"/>
    <property type="match status" value="1"/>
</dbReference>
<dbReference type="InterPro" id="IPR052159">
    <property type="entry name" value="Competence_DNA_uptake"/>
</dbReference>
<organism evidence="9 10">
    <name type="scientific">Candidatus Vogelbacteria bacterium CG10_big_fil_rev_8_21_14_0_10_51_16</name>
    <dbReference type="NCBI Taxonomy" id="1975045"/>
    <lineage>
        <taxon>Bacteria</taxon>
        <taxon>Candidatus Vogeliibacteriota</taxon>
    </lineage>
</organism>
<evidence type="ECO:0000313" key="10">
    <source>
        <dbReference type="Proteomes" id="UP000228767"/>
    </source>
</evidence>
<keyword evidence="4 6" id="KW-1133">Transmembrane helix</keyword>
<keyword evidence="5 6" id="KW-0472">Membrane</keyword>
<evidence type="ECO:0000256" key="4">
    <source>
        <dbReference type="ARBA" id="ARBA00022989"/>
    </source>
</evidence>
<evidence type="ECO:0000256" key="5">
    <source>
        <dbReference type="ARBA" id="ARBA00023136"/>
    </source>
</evidence>
<feature type="transmembrane region" description="Helical" evidence="6">
    <location>
        <begin position="421"/>
        <end position="443"/>
    </location>
</feature>
<feature type="transmembrane region" description="Helical" evidence="6">
    <location>
        <begin position="80"/>
        <end position="98"/>
    </location>
</feature>
<evidence type="ECO:0000259" key="7">
    <source>
        <dbReference type="Pfam" id="PF03772"/>
    </source>
</evidence>
<dbReference type="Pfam" id="PF13567">
    <property type="entry name" value="DUF4131"/>
    <property type="match status" value="1"/>
</dbReference>
<sequence length="508" mass="56085">MAIIELPDKATPDYTPGPPTTSKTAPHSIFFYTAVGFIAGTIVAGLGLSILHIFISLVVLEMLYVGFRRHLSDHSRQNHLLFWCLLLATLTGGIYYTVHDYTYHSKRVALEHKTEFAGVVATPPSVRVDRVRATVRLNDNAGHIYLQLEPHAIINYGDFVNTQGRLVPPPRDSYGRYMAKEGVHGTIFRPELLHIGENDGSKLMLGLFSIRSHALTTLRRLFTADEAAFLMGTLFGDRDSFSKELLEKLSVSGTMHLTALSGLHMAIIVFSLFYLFDFIFRGRRLPRTVATFTVVALFVAMTGFTVSAVRASLMAFLVSLAEHGGRIYNPKNAITLAAFAITIANPKAPVFDLGFQLSFAAVLSIIYLGPIIKRVRFFTEPGSLSWRSILAITIAAQIGVFPIAVANFANFSFSALPANMAILIIMPIVMIAGFATITLSAVLAPLGALLAIPTAFLTDYILFVVNLFATYSIPFNPHLGLFGTLLYYAGLIWICVYWRERDKTVYQE</sequence>
<evidence type="ECO:0000256" key="1">
    <source>
        <dbReference type="ARBA" id="ARBA00004651"/>
    </source>
</evidence>
<dbReference type="AlphaFoldDB" id="A0A2H0RDP4"/>
<dbReference type="GO" id="GO:0005886">
    <property type="term" value="C:plasma membrane"/>
    <property type="evidence" value="ECO:0007669"/>
    <property type="project" value="UniProtKB-SubCell"/>
</dbReference>
<feature type="transmembrane region" description="Helical" evidence="6">
    <location>
        <begin position="353"/>
        <end position="372"/>
    </location>
</feature>
<gene>
    <name evidence="9" type="ORF">COV10_03575</name>
</gene>
<dbReference type="Proteomes" id="UP000228767">
    <property type="component" value="Unassembled WGS sequence"/>
</dbReference>
<feature type="transmembrane region" description="Helical" evidence="6">
    <location>
        <begin position="29"/>
        <end position="60"/>
    </location>
</feature>
<protein>
    <submittedName>
        <fullName evidence="9">Uncharacterized protein</fullName>
    </submittedName>
</protein>
<feature type="transmembrane region" description="Helical" evidence="6">
    <location>
        <begin position="479"/>
        <end position="498"/>
    </location>
</feature>
<reference evidence="9 10" key="1">
    <citation type="submission" date="2017-09" db="EMBL/GenBank/DDBJ databases">
        <title>Depth-based differentiation of microbial function through sediment-hosted aquifers and enrichment of novel symbionts in the deep terrestrial subsurface.</title>
        <authorList>
            <person name="Probst A.J."/>
            <person name="Ladd B."/>
            <person name="Jarett J.K."/>
            <person name="Geller-Mcgrath D.E."/>
            <person name="Sieber C.M."/>
            <person name="Emerson J.B."/>
            <person name="Anantharaman K."/>
            <person name="Thomas B.C."/>
            <person name="Malmstrom R."/>
            <person name="Stieglmeier M."/>
            <person name="Klingl A."/>
            <person name="Woyke T."/>
            <person name="Ryan C.M."/>
            <person name="Banfield J.F."/>
        </authorList>
    </citation>
    <scope>NUCLEOTIDE SEQUENCE [LARGE SCALE GENOMIC DNA]</scope>
    <source>
        <strain evidence="9">CG10_big_fil_rev_8_21_14_0_10_51_16</strain>
    </source>
</reference>
<accession>A0A2H0RDP4</accession>
<keyword evidence="2" id="KW-1003">Cell membrane</keyword>
<dbReference type="Pfam" id="PF03772">
    <property type="entry name" value="Competence"/>
    <property type="match status" value="1"/>
</dbReference>